<dbReference type="AlphaFoldDB" id="A0A7T4EDN3"/>
<evidence type="ECO:0000256" key="4">
    <source>
        <dbReference type="ARBA" id="ARBA00022692"/>
    </source>
</evidence>
<dbReference type="GO" id="GO:0042158">
    <property type="term" value="P:lipoprotein biosynthetic process"/>
    <property type="evidence" value="ECO:0007669"/>
    <property type="project" value="UniProtKB-UniRule"/>
</dbReference>
<comment type="function">
    <text evidence="7">Catalyzes the transfer of the diacylglyceryl group from phosphatidylglycerol to the sulfhydryl group of the N-terminal cysteine of a prolipoprotein, the first step in the formation of mature lipoproteins.</text>
</comment>
<feature type="transmembrane region" description="Helical" evidence="7">
    <location>
        <begin position="24"/>
        <end position="43"/>
    </location>
</feature>
<evidence type="ECO:0000256" key="1">
    <source>
        <dbReference type="ARBA" id="ARBA00007150"/>
    </source>
</evidence>
<proteinExistence type="inferred from homology"/>
<sequence>MSETILATIPSPPQGVWFIGPLPIRAYALCIITGVVVALWLSTKRYVARGGDADVVMDAAVVAVPAGLIGGRLYHVATDYDSYFCSTCNPVEALYVWQGGLGIMGAVILGVLAVWVMMRSKGLPIAPLADAVAPGLVLAQAIGRFGNYFNQELYGRPTDVPWGLEIYYRVNEAGESAPVTGHSTGEIMSVVHPTFLYEALWNVAVCVFLIWADKKFQMGRGRVFGLYVASYMLGRFMVELMRDDAATMVWGLRINTITSTVFFLLAVLFLVVRKGRRETPAEVDPRPLKAN</sequence>
<reference evidence="8 9" key="1">
    <citation type="submission" date="2020-12" db="EMBL/GenBank/DDBJ databases">
        <title>FDA dAtabase for Regulatory Grade micrObial Sequences (FDA-ARGOS): Supporting development and validation of Infectious Disease Dx tests.</title>
        <authorList>
            <person name="Sproer C."/>
            <person name="Gronow S."/>
            <person name="Severitt S."/>
            <person name="Schroder I."/>
            <person name="Tallon L."/>
            <person name="Sadzewicz L."/>
            <person name="Zhao X."/>
            <person name="Boylan J."/>
            <person name="Ott S."/>
            <person name="Bowen H."/>
            <person name="Vavikolanu K."/>
            <person name="Mehta A."/>
            <person name="Aluvathingal J."/>
            <person name="Nadendla S."/>
            <person name="Lowell S."/>
            <person name="Myers T."/>
            <person name="Yan Y."/>
            <person name="Sichtig H."/>
        </authorList>
    </citation>
    <scope>NUCLEOTIDE SEQUENCE [LARGE SCALE GENOMIC DNA]</scope>
    <source>
        <strain evidence="8 9">FDAARGOS_1053</strain>
    </source>
</reference>
<dbReference type="PROSITE" id="PS01311">
    <property type="entry name" value="LGT"/>
    <property type="match status" value="1"/>
</dbReference>
<comment type="catalytic activity">
    <reaction evidence="7">
        <text>L-cysteinyl-[prolipoprotein] + a 1,2-diacyl-sn-glycero-3-phospho-(1'-sn-glycerol) = an S-1,2-diacyl-sn-glyceryl-L-cysteinyl-[prolipoprotein] + sn-glycerol 1-phosphate + H(+)</text>
        <dbReference type="Rhea" id="RHEA:56712"/>
        <dbReference type="Rhea" id="RHEA-COMP:14679"/>
        <dbReference type="Rhea" id="RHEA-COMP:14680"/>
        <dbReference type="ChEBI" id="CHEBI:15378"/>
        <dbReference type="ChEBI" id="CHEBI:29950"/>
        <dbReference type="ChEBI" id="CHEBI:57685"/>
        <dbReference type="ChEBI" id="CHEBI:64716"/>
        <dbReference type="ChEBI" id="CHEBI:140658"/>
        <dbReference type="EC" id="2.5.1.145"/>
    </reaction>
</comment>
<evidence type="ECO:0000256" key="2">
    <source>
        <dbReference type="ARBA" id="ARBA00022475"/>
    </source>
</evidence>
<protein>
    <recommendedName>
        <fullName evidence="7">Phosphatidylglycerol--prolipoprotein diacylglyceryl transferase</fullName>
        <ecNumber evidence="7">2.5.1.145</ecNumber>
    </recommendedName>
</protein>
<dbReference type="NCBIfam" id="TIGR00544">
    <property type="entry name" value="lgt"/>
    <property type="match status" value="1"/>
</dbReference>
<name>A0A7T4EDN3_9CORY</name>
<dbReference type="UniPathway" id="UPA00664"/>
<feature type="transmembrane region" description="Helical" evidence="7">
    <location>
        <begin position="195"/>
        <end position="212"/>
    </location>
</feature>
<dbReference type="GO" id="GO:0005886">
    <property type="term" value="C:plasma membrane"/>
    <property type="evidence" value="ECO:0007669"/>
    <property type="project" value="UniProtKB-SubCell"/>
</dbReference>
<dbReference type="Proteomes" id="UP000596145">
    <property type="component" value="Chromosome"/>
</dbReference>
<feature type="transmembrane region" description="Helical" evidence="7">
    <location>
        <begin position="254"/>
        <end position="272"/>
    </location>
</feature>
<keyword evidence="5 7" id="KW-1133">Transmembrane helix</keyword>
<feature type="transmembrane region" description="Helical" evidence="7">
    <location>
        <begin position="95"/>
        <end position="118"/>
    </location>
</feature>
<keyword evidence="8" id="KW-0449">Lipoprotein</keyword>
<keyword evidence="8" id="KW-0328">Glycosyltransferase</keyword>
<keyword evidence="3 7" id="KW-0808">Transferase</keyword>
<evidence type="ECO:0000313" key="9">
    <source>
        <dbReference type="Proteomes" id="UP000596145"/>
    </source>
</evidence>
<dbReference type="GO" id="GO:0008961">
    <property type="term" value="F:phosphatidylglycerol-prolipoprotein diacylglyceryl transferase activity"/>
    <property type="evidence" value="ECO:0007669"/>
    <property type="project" value="UniProtKB-UniRule"/>
</dbReference>
<evidence type="ECO:0000256" key="5">
    <source>
        <dbReference type="ARBA" id="ARBA00022989"/>
    </source>
</evidence>
<dbReference type="EMBL" id="CP066007">
    <property type="protein sequence ID" value="QQB45463.1"/>
    <property type="molecule type" value="Genomic_DNA"/>
</dbReference>
<dbReference type="PANTHER" id="PTHR30589:SF0">
    <property type="entry name" value="PHOSPHATIDYLGLYCEROL--PROLIPOPROTEIN DIACYLGLYCERYL TRANSFERASE"/>
    <property type="match status" value="1"/>
</dbReference>
<keyword evidence="2 7" id="KW-1003">Cell membrane</keyword>
<comment type="pathway">
    <text evidence="7">Protein modification; lipoprotein biosynthesis (diacylglyceryl transfer).</text>
</comment>
<evidence type="ECO:0000256" key="6">
    <source>
        <dbReference type="ARBA" id="ARBA00023136"/>
    </source>
</evidence>
<feature type="transmembrane region" description="Helical" evidence="7">
    <location>
        <begin position="125"/>
        <end position="143"/>
    </location>
</feature>
<evidence type="ECO:0000313" key="8">
    <source>
        <dbReference type="EMBL" id="QQB45463.1"/>
    </source>
</evidence>
<dbReference type="PANTHER" id="PTHR30589">
    <property type="entry name" value="PROLIPOPROTEIN DIACYLGLYCERYL TRANSFERASE"/>
    <property type="match status" value="1"/>
</dbReference>
<feature type="transmembrane region" description="Helical" evidence="7">
    <location>
        <begin position="55"/>
        <end position="75"/>
    </location>
</feature>
<dbReference type="HAMAP" id="MF_01147">
    <property type="entry name" value="Lgt"/>
    <property type="match status" value="1"/>
</dbReference>
<dbReference type="GeneID" id="92760383"/>
<keyword evidence="6 7" id="KW-0472">Membrane</keyword>
<accession>A0A7T4EDN3</accession>
<comment type="similarity">
    <text evidence="1 7">Belongs to the Lgt family.</text>
</comment>
<gene>
    <name evidence="7" type="primary">lgt</name>
    <name evidence="8" type="ORF">I6I10_08000</name>
</gene>
<dbReference type="InterPro" id="IPR001640">
    <property type="entry name" value="Lgt"/>
</dbReference>
<keyword evidence="4 7" id="KW-0812">Transmembrane</keyword>
<feature type="transmembrane region" description="Helical" evidence="7">
    <location>
        <begin position="224"/>
        <end position="242"/>
    </location>
</feature>
<organism evidence="8 9">
    <name type="scientific">Corynebacterium glucuronolyticum</name>
    <dbReference type="NCBI Taxonomy" id="39791"/>
    <lineage>
        <taxon>Bacteria</taxon>
        <taxon>Bacillati</taxon>
        <taxon>Actinomycetota</taxon>
        <taxon>Actinomycetes</taxon>
        <taxon>Mycobacteriales</taxon>
        <taxon>Corynebacteriaceae</taxon>
        <taxon>Corynebacterium</taxon>
    </lineage>
</organism>
<evidence type="ECO:0000256" key="3">
    <source>
        <dbReference type="ARBA" id="ARBA00022679"/>
    </source>
</evidence>
<dbReference type="EC" id="2.5.1.145" evidence="7"/>
<dbReference type="RefSeq" id="WP_198481395.1">
    <property type="nucleotide sequence ID" value="NZ_CP066007.1"/>
</dbReference>
<feature type="binding site" evidence="7">
    <location>
        <position position="144"/>
    </location>
    <ligand>
        <name>a 1,2-diacyl-sn-glycero-3-phospho-(1'-sn-glycerol)</name>
        <dbReference type="ChEBI" id="CHEBI:64716"/>
    </ligand>
</feature>
<evidence type="ECO:0000256" key="7">
    <source>
        <dbReference type="HAMAP-Rule" id="MF_01147"/>
    </source>
</evidence>
<dbReference type="Pfam" id="PF01790">
    <property type="entry name" value="LGT"/>
    <property type="match status" value="1"/>
</dbReference>
<comment type="subcellular location">
    <subcellularLocation>
        <location evidence="7">Cell membrane</location>
        <topology evidence="7">Multi-pass membrane protein</topology>
    </subcellularLocation>
</comment>